<dbReference type="InterPro" id="IPR036188">
    <property type="entry name" value="FAD/NAD-bd_sf"/>
</dbReference>
<dbReference type="SUPFAM" id="SSF51905">
    <property type="entry name" value="FAD/NAD(P)-binding domain"/>
    <property type="match status" value="1"/>
</dbReference>
<proteinExistence type="predicted"/>
<keyword evidence="6" id="KW-1185">Reference proteome</keyword>
<feature type="binding site" evidence="3">
    <location>
        <position position="236"/>
    </location>
    <ligand>
        <name>FAD</name>
        <dbReference type="ChEBI" id="CHEBI:57692"/>
    </ligand>
</feature>
<dbReference type="EMBL" id="MASU01000005">
    <property type="protein sequence ID" value="PXY35538.1"/>
    <property type="molecule type" value="Genomic_DNA"/>
</dbReference>
<reference evidence="5 6" key="1">
    <citation type="submission" date="2016-07" db="EMBL/GenBank/DDBJ databases">
        <title>Draft genome sequence of Prauserella sp. YIM 121212, isolated from alkaline soil.</title>
        <authorList>
            <person name="Ruckert C."/>
            <person name="Albersmeier A."/>
            <person name="Jiang C.-L."/>
            <person name="Jiang Y."/>
            <person name="Kalinowski J."/>
            <person name="Schneider O."/>
            <person name="Winkler A."/>
            <person name="Zotchev S.B."/>
        </authorList>
    </citation>
    <scope>NUCLEOTIDE SEQUENCE [LARGE SCALE GENOMIC DNA]</scope>
    <source>
        <strain evidence="5 6">YIM 121212</strain>
    </source>
</reference>
<dbReference type="OrthoDB" id="7849608at2"/>
<feature type="binding site" evidence="3">
    <location>
        <begin position="32"/>
        <end position="33"/>
    </location>
    <ligand>
        <name>FAD</name>
        <dbReference type="ChEBI" id="CHEBI:57692"/>
    </ligand>
</feature>
<dbReference type="Proteomes" id="UP000247892">
    <property type="component" value="Unassembled WGS sequence"/>
</dbReference>
<evidence type="ECO:0000313" key="6">
    <source>
        <dbReference type="Proteomes" id="UP000247892"/>
    </source>
</evidence>
<sequence length="445" mass="46966">MSAHVVVIGGGLAGLTAACDLADDGLRVTLLEARGRLGGATFSFRRDGLSVDNGQHVLLRCCTEYRALLERLGTAGGIAMQERFRLPVLAPGGRLTELTRTGGPAPLHLVAGLVRYGALPLADRLRAFRAAAAMRLLDPGDPALDERTLGDWLRGHGQNDATLAALWNLISVAALNCDAREASLALAAKVFRTALLDRADAADIGIPRWPLEDLHVRPAEKYLLARGAEVRTRSAVRAVEQRDGAGGFAVRLDGETLTADAVVVAAPPEPSAKVCPAGAGVSAARLAGLGAAPIVNVHAVYERPVTDLPFAATTGSPVQWIFDRTDVAGLSDGQYLTISLSAAQTWLEAPVPELREIFLAELGRLLPAARTTPCTRFFVTRERRATFRQAPGTGRLRPGPETRLPGLVLAGSWTATGWPDTMEGAVRSGHRAARLVSAHTAGGAR</sequence>
<evidence type="ECO:0000259" key="4">
    <source>
        <dbReference type="Pfam" id="PF01593"/>
    </source>
</evidence>
<evidence type="ECO:0000256" key="1">
    <source>
        <dbReference type="ARBA" id="ARBA00001974"/>
    </source>
</evidence>
<comment type="cofactor">
    <cofactor evidence="1">
        <name>FAD</name>
        <dbReference type="ChEBI" id="CHEBI:57692"/>
    </cofactor>
</comment>
<name>A0A318LT67_9PSEU</name>
<dbReference type="PRINTS" id="PR00757">
    <property type="entry name" value="AMINEOXDASEF"/>
</dbReference>
<evidence type="ECO:0000313" key="5">
    <source>
        <dbReference type="EMBL" id="PXY35538.1"/>
    </source>
</evidence>
<comment type="caution">
    <text evidence="5">The sequence shown here is derived from an EMBL/GenBank/DDBJ whole genome shotgun (WGS) entry which is preliminary data.</text>
</comment>
<dbReference type="Pfam" id="PF01593">
    <property type="entry name" value="Amino_oxidase"/>
    <property type="match status" value="1"/>
</dbReference>
<accession>A0A318LT67</accession>
<keyword evidence="2" id="KW-0560">Oxidoreductase</keyword>
<dbReference type="AlphaFoldDB" id="A0A318LT67"/>
<dbReference type="InterPro" id="IPR002937">
    <property type="entry name" value="Amino_oxidase"/>
</dbReference>
<dbReference type="InterPro" id="IPR001613">
    <property type="entry name" value="Flavin_amine_oxidase"/>
</dbReference>
<evidence type="ECO:0000256" key="3">
    <source>
        <dbReference type="PIRSR" id="PIRSR601613-1"/>
    </source>
</evidence>
<organism evidence="5 6">
    <name type="scientific">Prauserella flavalba</name>
    <dbReference type="NCBI Taxonomy" id="1477506"/>
    <lineage>
        <taxon>Bacteria</taxon>
        <taxon>Bacillati</taxon>
        <taxon>Actinomycetota</taxon>
        <taxon>Actinomycetes</taxon>
        <taxon>Pseudonocardiales</taxon>
        <taxon>Pseudonocardiaceae</taxon>
        <taxon>Prauserella</taxon>
    </lineage>
</organism>
<dbReference type="PANTHER" id="PTHR42923">
    <property type="entry name" value="PROTOPORPHYRINOGEN OXIDASE"/>
    <property type="match status" value="1"/>
</dbReference>
<dbReference type="GO" id="GO:0016491">
    <property type="term" value="F:oxidoreductase activity"/>
    <property type="evidence" value="ECO:0007669"/>
    <property type="project" value="UniProtKB-KW"/>
</dbReference>
<dbReference type="RefSeq" id="WP_110335542.1">
    <property type="nucleotide sequence ID" value="NZ_JBHVKT010000014.1"/>
</dbReference>
<dbReference type="InterPro" id="IPR017830">
    <property type="entry name" value="SQase_HpnE"/>
</dbReference>
<dbReference type="InterPro" id="IPR050464">
    <property type="entry name" value="Zeta_carotene_desat/Oxidored"/>
</dbReference>
<protein>
    <submittedName>
        <fullName evidence="5">Phytoene dehydrogenase</fullName>
    </submittedName>
</protein>
<dbReference type="PANTHER" id="PTHR42923:SF47">
    <property type="entry name" value="BLR3003 PROTEIN"/>
    <property type="match status" value="1"/>
</dbReference>
<dbReference type="NCBIfam" id="TIGR03467">
    <property type="entry name" value="HpnE"/>
    <property type="match status" value="1"/>
</dbReference>
<dbReference type="Gene3D" id="3.50.50.60">
    <property type="entry name" value="FAD/NAD(P)-binding domain"/>
    <property type="match status" value="1"/>
</dbReference>
<gene>
    <name evidence="5" type="ORF">BA062_08480</name>
</gene>
<feature type="domain" description="Amine oxidase" evidence="4">
    <location>
        <begin position="12"/>
        <end position="436"/>
    </location>
</feature>
<evidence type="ECO:0000256" key="2">
    <source>
        <dbReference type="ARBA" id="ARBA00023002"/>
    </source>
</evidence>